<proteinExistence type="predicted"/>
<evidence type="ECO:0000313" key="1">
    <source>
        <dbReference type="EMBL" id="CAK9251248.1"/>
    </source>
</evidence>
<dbReference type="EMBL" id="CAXAQS010000347">
    <property type="protein sequence ID" value="CAK9251248.1"/>
    <property type="molecule type" value="Genomic_DNA"/>
</dbReference>
<keyword evidence="2" id="KW-1185">Reference proteome</keyword>
<evidence type="ECO:0000313" key="2">
    <source>
        <dbReference type="Proteomes" id="UP001497444"/>
    </source>
</evidence>
<comment type="caution">
    <text evidence="1">The sequence shown here is derived from an EMBL/GenBank/DDBJ whole genome shotgun (WGS) entry which is preliminary data.</text>
</comment>
<reference evidence="1" key="1">
    <citation type="submission" date="2024-02" db="EMBL/GenBank/DDBJ databases">
        <authorList>
            <consortium name="ELIXIR-Norway"/>
            <consortium name="Elixir Norway"/>
        </authorList>
    </citation>
    <scope>NUCLEOTIDE SEQUENCE</scope>
</reference>
<sequence>MALTLLRVRPVCFAFSKRTKDRCSSTDQRILRELYNIMEDAIQPSEREPGHFTVRYTLPTSGLRHELTTDPNKAMEIALKAFANGATGLTIGVNKGKLPNVVRHEK</sequence>
<gene>
    <name evidence="1" type="ORF">CSSPJE1EN1_LOCUS26626</name>
</gene>
<protein>
    <submittedName>
        <fullName evidence="1">Uncharacterized protein</fullName>
    </submittedName>
</protein>
<accession>A0ABP0VBH1</accession>
<name>A0ABP0VBH1_9BRYO</name>
<dbReference type="Proteomes" id="UP001497444">
    <property type="component" value="Unassembled WGS sequence"/>
</dbReference>
<organism evidence="1 2">
    <name type="scientific">Sphagnum jensenii</name>
    <dbReference type="NCBI Taxonomy" id="128206"/>
    <lineage>
        <taxon>Eukaryota</taxon>
        <taxon>Viridiplantae</taxon>
        <taxon>Streptophyta</taxon>
        <taxon>Embryophyta</taxon>
        <taxon>Bryophyta</taxon>
        <taxon>Sphagnophytina</taxon>
        <taxon>Sphagnopsida</taxon>
        <taxon>Sphagnales</taxon>
        <taxon>Sphagnaceae</taxon>
        <taxon>Sphagnum</taxon>
    </lineage>
</organism>